<evidence type="ECO:0000313" key="2">
    <source>
        <dbReference type="Proteomes" id="UP000018208"/>
    </source>
</evidence>
<proteinExistence type="predicted"/>
<evidence type="ECO:0000313" key="1">
    <source>
        <dbReference type="EMBL" id="KAH0569865.1"/>
    </source>
</evidence>
<protein>
    <submittedName>
        <fullName evidence="1">Uncharacterized protein</fullName>
    </submittedName>
</protein>
<dbReference type="AlphaFoldDB" id="A0A9P8LKP5"/>
<dbReference type="RefSeq" id="XP_067760638.1">
    <property type="nucleotide sequence ID" value="XM_067911616.1"/>
</dbReference>
<accession>A0A9P8LKP5</accession>
<dbReference type="GeneID" id="94301860"/>
<dbReference type="KEGG" id="ssao:94301860"/>
<dbReference type="Proteomes" id="UP000018208">
    <property type="component" value="Unassembled WGS sequence"/>
</dbReference>
<keyword evidence="2" id="KW-1185">Reference proteome</keyword>
<name>A0A9P8LKP5_9EUKA</name>
<comment type="caution">
    <text evidence="1">The sequence shown here is derived from an EMBL/GenBank/DDBJ whole genome shotgun (WGS) entry which is preliminary data.</text>
</comment>
<organism evidence="1 2">
    <name type="scientific">Spironucleus salmonicida</name>
    <dbReference type="NCBI Taxonomy" id="348837"/>
    <lineage>
        <taxon>Eukaryota</taxon>
        <taxon>Metamonada</taxon>
        <taxon>Diplomonadida</taxon>
        <taxon>Hexamitidae</taxon>
        <taxon>Hexamitinae</taxon>
        <taxon>Spironucleus</taxon>
    </lineage>
</organism>
<reference evidence="1 2" key="1">
    <citation type="journal article" date="2014" name="PLoS Genet.">
        <title>The Genome of Spironucleus salmonicida Highlights a Fish Pathogen Adapted to Fluctuating Environments.</title>
        <authorList>
            <person name="Xu F."/>
            <person name="Jerlstrom-Hultqvist J."/>
            <person name="Einarsson E."/>
            <person name="Astvaldsson A."/>
            <person name="Svard S.G."/>
            <person name="Andersson J.O."/>
        </authorList>
    </citation>
    <scope>NUCLEOTIDE SEQUENCE [LARGE SCALE GENOMIC DNA]</scope>
    <source>
        <strain evidence="1 2">ATCC 50377</strain>
    </source>
</reference>
<dbReference type="EMBL" id="AUWU02000008">
    <property type="protein sequence ID" value="KAH0569865.1"/>
    <property type="molecule type" value="Genomic_DNA"/>
</dbReference>
<sequence length="88" mass="10252">MKKIFKKPKEFNFIKTKQSYTGLLPSLDIYQKIPNNSYQVDANSLLQLFSNDQSVEDYKVLYRDLRLSSFLNINLNSANSQRVSISIK</sequence>
<gene>
    <name evidence="1" type="ORF">SS50377_27837</name>
</gene>